<reference evidence="1 2" key="1">
    <citation type="journal article" date="2014" name="Genome Announc.">
        <title>Draft Genome Sequence of Brevibacillus panacihumi Strain W25, a Halotolerant Hydrocarbon-Degrading Bacterium.</title>
        <authorList>
            <person name="Wang X."/>
            <person name="Jin D."/>
            <person name="Zhou L."/>
            <person name="Wu L."/>
            <person name="An W."/>
            <person name="Chen Y."/>
            <person name="Zhao L."/>
        </authorList>
    </citation>
    <scope>NUCLEOTIDE SEQUENCE [LARGE SCALE GENOMIC DNA]</scope>
    <source>
        <strain evidence="1 2">W25</strain>
    </source>
</reference>
<proteinExistence type="predicted"/>
<name>V6MCS5_9BACL</name>
<sequence>MLQKDKFGNWIISKEYNPEMLAEAMCKIKGFQYSPDEAVFWKQGKSTENDFIFTTTQLITREIADQIQEQLNENESLLICCKAFNVQPRDYPNITFEKIPGSILNRCEFGRDDYSLEIAEIPYKEKQFELDFFGEEDEA</sequence>
<protein>
    <submittedName>
        <fullName evidence="1">Uncharacterized protein</fullName>
    </submittedName>
</protein>
<dbReference type="EMBL" id="AYJU01000003">
    <property type="protein sequence ID" value="EST55705.1"/>
    <property type="molecule type" value="Genomic_DNA"/>
</dbReference>
<gene>
    <name evidence="1" type="ORF">T458_07255</name>
</gene>
<dbReference type="PATRIC" id="fig|1408254.3.peg.1438"/>
<accession>V6MCS5</accession>
<evidence type="ECO:0000313" key="1">
    <source>
        <dbReference type="EMBL" id="EST55705.1"/>
    </source>
</evidence>
<dbReference type="HOGENOM" id="CLU_1841318_0_0_9"/>
<comment type="caution">
    <text evidence="1">The sequence shown here is derived from an EMBL/GenBank/DDBJ whole genome shotgun (WGS) entry which is preliminary data.</text>
</comment>
<dbReference type="AlphaFoldDB" id="V6MCS5"/>
<organism evidence="1 2">
    <name type="scientific">Brevibacillus panacihumi W25</name>
    <dbReference type="NCBI Taxonomy" id="1408254"/>
    <lineage>
        <taxon>Bacteria</taxon>
        <taxon>Bacillati</taxon>
        <taxon>Bacillota</taxon>
        <taxon>Bacilli</taxon>
        <taxon>Bacillales</taxon>
        <taxon>Paenibacillaceae</taxon>
        <taxon>Brevibacillus</taxon>
    </lineage>
</organism>
<dbReference type="Proteomes" id="UP000017973">
    <property type="component" value="Unassembled WGS sequence"/>
</dbReference>
<dbReference type="STRING" id="1408254.T458_07255"/>
<evidence type="ECO:0000313" key="2">
    <source>
        <dbReference type="Proteomes" id="UP000017973"/>
    </source>
</evidence>
<keyword evidence="2" id="KW-1185">Reference proteome</keyword>
<dbReference type="REBASE" id="79756">
    <property type="entry name" value="M2.BpaW25ORF7235P"/>
</dbReference>
<dbReference type="eggNOG" id="COG2189">
    <property type="taxonomic scope" value="Bacteria"/>
</dbReference>